<feature type="non-terminal residue" evidence="1">
    <location>
        <position position="74"/>
    </location>
</feature>
<organism evidence="1 2">
    <name type="scientific">Trifolium medium</name>
    <dbReference type="NCBI Taxonomy" id="97028"/>
    <lineage>
        <taxon>Eukaryota</taxon>
        <taxon>Viridiplantae</taxon>
        <taxon>Streptophyta</taxon>
        <taxon>Embryophyta</taxon>
        <taxon>Tracheophyta</taxon>
        <taxon>Spermatophyta</taxon>
        <taxon>Magnoliopsida</taxon>
        <taxon>eudicotyledons</taxon>
        <taxon>Gunneridae</taxon>
        <taxon>Pentapetalae</taxon>
        <taxon>rosids</taxon>
        <taxon>fabids</taxon>
        <taxon>Fabales</taxon>
        <taxon>Fabaceae</taxon>
        <taxon>Papilionoideae</taxon>
        <taxon>50 kb inversion clade</taxon>
        <taxon>NPAAA clade</taxon>
        <taxon>Hologalegina</taxon>
        <taxon>IRL clade</taxon>
        <taxon>Trifolieae</taxon>
        <taxon>Trifolium</taxon>
    </lineage>
</organism>
<dbReference type="AlphaFoldDB" id="A0A392T119"/>
<protein>
    <recommendedName>
        <fullName evidence="3">Gag-pol polyprotein</fullName>
    </recommendedName>
</protein>
<keyword evidence="2" id="KW-1185">Reference proteome</keyword>
<accession>A0A392T119</accession>
<comment type="caution">
    <text evidence="1">The sequence shown here is derived from an EMBL/GenBank/DDBJ whole genome shotgun (WGS) entry which is preliminary data.</text>
</comment>
<evidence type="ECO:0008006" key="3">
    <source>
        <dbReference type="Google" id="ProtNLM"/>
    </source>
</evidence>
<proteinExistence type="predicted"/>
<sequence length="74" mass="8377">MLNQATAVIAHSEDEYAQRYKVLEERLKAIEGFSAFGIDALDLCLVPNVVVPPKFKTPDFEKYKGLQCPKIHLK</sequence>
<dbReference type="EMBL" id="LXQA010479723">
    <property type="protein sequence ID" value="MCI54462.1"/>
    <property type="molecule type" value="Genomic_DNA"/>
</dbReference>
<dbReference type="Proteomes" id="UP000265520">
    <property type="component" value="Unassembled WGS sequence"/>
</dbReference>
<evidence type="ECO:0000313" key="2">
    <source>
        <dbReference type="Proteomes" id="UP000265520"/>
    </source>
</evidence>
<reference evidence="1 2" key="1">
    <citation type="journal article" date="2018" name="Front. Plant Sci.">
        <title>Red Clover (Trifolium pratense) and Zigzag Clover (T. medium) - A Picture of Genomic Similarities and Differences.</title>
        <authorList>
            <person name="Dluhosova J."/>
            <person name="Istvanek J."/>
            <person name="Nedelnik J."/>
            <person name="Repkova J."/>
        </authorList>
    </citation>
    <scope>NUCLEOTIDE SEQUENCE [LARGE SCALE GENOMIC DNA]</scope>
    <source>
        <strain evidence="2">cv. 10/8</strain>
        <tissue evidence="1">Leaf</tissue>
    </source>
</reference>
<name>A0A392T119_9FABA</name>
<evidence type="ECO:0000313" key="1">
    <source>
        <dbReference type="EMBL" id="MCI54462.1"/>
    </source>
</evidence>